<keyword evidence="3" id="KW-0808">Transferase</keyword>
<dbReference type="Proteomes" id="UP001652431">
    <property type="component" value="Unassembled WGS sequence"/>
</dbReference>
<evidence type="ECO:0000313" key="6">
    <source>
        <dbReference type="Proteomes" id="UP001652431"/>
    </source>
</evidence>
<keyword evidence="4" id="KW-0012">Acyltransferase</keyword>
<dbReference type="Gene3D" id="2.160.10.10">
    <property type="entry name" value="Hexapeptide repeat proteins"/>
    <property type="match status" value="1"/>
</dbReference>
<name>A0ABT2RMS0_9FIRM</name>
<comment type="pathway">
    <text evidence="1">Amino-acid biosynthesis; L-cysteine biosynthesis; L-cysteine from L-serine: step 1/2.</text>
</comment>
<evidence type="ECO:0000256" key="4">
    <source>
        <dbReference type="ARBA" id="ARBA00023315"/>
    </source>
</evidence>
<comment type="caution">
    <text evidence="5">The sequence shown here is derived from an EMBL/GenBank/DDBJ whole genome shotgun (WGS) entry which is preliminary data.</text>
</comment>
<evidence type="ECO:0000256" key="1">
    <source>
        <dbReference type="ARBA" id="ARBA00004876"/>
    </source>
</evidence>
<dbReference type="CDD" id="cd03354">
    <property type="entry name" value="LbH_SAT"/>
    <property type="match status" value="1"/>
</dbReference>
<dbReference type="SUPFAM" id="SSF51161">
    <property type="entry name" value="Trimeric LpxA-like enzymes"/>
    <property type="match status" value="1"/>
</dbReference>
<keyword evidence="2" id="KW-0028">Amino-acid biosynthesis</keyword>
<evidence type="ECO:0000313" key="5">
    <source>
        <dbReference type="EMBL" id="MCU6686718.1"/>
    </source>
</evidence>
<protein>
    <submittedName>
        <fullName evidence="5">Serine acetyltransferase</fullName>
    </submittedName>
</protein>
<reference evidence="5 6" key="1">
    <citation type="journal article" date="2021" name="ISME Commun">
        <title>Automated analysis of genomic sequences facilitates high-throughput and comprehensive description of bacteria.</title>
        <authorList>
            <person name="Hitch T.C.A."/>
        </authorList>
    </citation>
    <scope>NUCLEOTIDE SEQUENCE [LARGE SCALE GENOMIC DNA]</scope>
    <source>
        <strain evidence="5 6">Sanger_03</strain>
    </source>
</reference>
<dbReference type="InterPro" id="IPR011004">
    <property type="entry name" value="Trimer_LpxA-like_sf"/>
</dbReference>
<dbReference type="EMBL" id="JAOQJU010000009">
    <property type="protein sequence ID" value="MCU6686718.1"/>
    <property type="molecule type" value="Genomic_DNA"/>
</dbReference>
<sequence>MGRLNEDRVESIVQLILDDYTDERAVNKTDLYNQPDKKAVIEIVEKLLKILYPGYYSDKAYKIYSLRNNMSATIEDVIFHLKKQTMIVLKYCGAYPGCADNDLEEKAQNMVFDFMEKIPQIRAYLDTDIQAAYEGDPAAGSKDEVILSYPGLYAISVYRIAHELFLLGVPMIPRIMTEHAHSVTGIDIHPGATIGKYFFMDHGTGIVIGETTVIGEHVKVYQGVTLGGLSTKGGQKLKGVKRHPTIRDYVTIYSGSSILGGDTVIEENVVVGGNTFITKSISKDTKVSVKDQELQFKN</sequence>
<dbReference type="PANTHER" id="PTHR42811">
    <property type="entry name" value="SERINE ACETYLTRANSFERASE"/>
    <property type="match status" value="1"/>
</dbReference>
<gene>
    <name evidence="5" type="ORF">OCV99_09205</name>
</gene>
<evidence type="ECO:0000256" key="2">
    <source>
        <dbReference type="ARBA" id="ARBA00022605"/>
    </source>
</evidence>
<dbReference type="RefSeq" id="WP_158369974.1">
    <property type="nucleotide sequence ID" value="NZ_JAOQJU010000009.1"/>
</dbReference>
<dbReference type="InterPro" id="IPR042122">
    <property type="entry name" value="Ser_AcTrfase_N_sf"/>
</dbReference>
<accession>A0ABT2RMS0</accession>
<proteinExistence type="predicted"/>
<dbReference type="InterPro" id="IPR045304">
    <property type="entry name" value="LbH_SAT"/>
</dbReference>
<organism evidence="5 6">
    <name type="scientific">Dorea acetigenes</name>
    <dbReference type="NCBI Taxonomy" id="2981787"/>
    <lineage>
        <taxon>Bacteria</taxon>
        <taxon>Bacillati</taxon>
        <taxon>Bacillota</taxon>
        <taxon>Clostridia</taxon>
        <taxon>Lachnospirales</taxon>
        <taxon>Lachnospiraceae</taxon>
        <taxon>Dorea</taxon>
    </lineage>
</organism>
<evidence type="ECO:0000256" key="3">
    <source>
        <dbReference type="ARBA" id="ARBA00022679"/>
    </source>
</evidence>
<dbReference type="Gene3D" id="1.10.3130.10">
    <property type="entry name" value="serine acetyltransferase, domain 1"/>
    <property type="match status" value="1"/>
</dbReference>
<keyword evidence="6" id="KW-1185">Reference proteome</keyword>